<dbReference type="Pfam" id="PF00483">
    <property type="entry name" value="NTP_transferase"/>
    <property type="match status" value="1"/>
</dbReference>
<evidence type="ECO:0000313" key="2">
    <source>
        <dbReference type="EMBL" id="EXY74603.1"/>
    </source>
</evidence>
<name>A0A015UL12_BACFG</name>
<reference evidence="2 3" key="1">
    <citation type="submission" date="2014-02" db="EMBL/GenBank/DDBJ databases">
        <authorList>
            <person name="Sears C."/>
            <person name="Carroll K."/>
            <person name="Sack B.R."/>
            <person name="Qadri F."/>
            <person name="Myers L.L."/>
            <person name="Chung G.-T."/>
            <person name="Escheverria P."/>
            <person name="Fraser C.M."/>
            <person name="Sadzewicz L."/>
            <person name="Shefchek K.A."/>
            <person name="Tallon L."/>
            <person name="Das S.P."/>
            <person name="Daugherty S."/>
            <person name="Mongodin E.F."/>
        </authorList>
    </citation>
    <scope>NUCLEOTIDE SEQUENCE [LARGE SCALE GENOMIC DNA]</scope>
    <source>
        <strain evidence="3">3988T(B)14</strain>
    </source>
</reference>
<dbReference type="GO" id="GO:0016740">
    <property type="term" value="F:transferase activity"/>
    <property type="evidence" value="ECO:0007669"/>
    <property type="project" value="UniProtKB-KW"/>
</dbReference>
<evidence type="ECO:0000313" key="3">
    <source>
        <dbReference type="Proteomes" id="UP000020529"/>
    </source>
</evidence>
<comment type="caution">
    <text evidence="2">The sequence shown here is derived from an EMBL/GenBank/DDBJ whole genome shotgun (WGS) entry which is preliminary data.</text>
</comment>
<proteinExistence type="predicted"/>
<gene>
    <name evidence="2" type="ORF">M124_1587</name>
</gene>
<dbReference type="RefSeq" id="WP_155268992.1">
    <property type="nucleotide sequence ID" value="NZ_JGCY01000278.1"/>
</dbReference>
<dbReference type="InterPro" id="IPR029044">
    <property type="entry name" value="Nucleotide-diphossugar_trans"/>
</dbReference>
<evidence type="ECO:0000259" key="1">
    <source>
        <dbReference type="Pfam" id="PF00483"/>
    </source>
</evidence>
<feature type="domain" description="Nucleotidyl transferase" evidence="1">
    <location>
        <begin position="3"/>
        <end position="35"/>
    </location>
</feature>
<feature type="non-terminal residue" evidence="2">
    <location>
        <position position="37"/>
    </location>
</feature>
<dbReference type="Proteomes" id="UP000020529">
    <property type="component" value="Unassembled WGS sequence"/>
</dbReference>
<dbReference type="EMBL" id="JGCY01000278">
    <property type="protein sequence ID" value="EXY74603.1"/>
    <property type="molecule type" value="Genomic_DNA"/>
</dbReference>
<keyword evidence="2" id="KW-0808">Transferase</keyword>
<organism evidence="2 3">
    <name type="scientific">Bacteroides fragilis str. 3988T(B)14</name>
    <dbReference type="NCBI Taxonomy" id="1339315"/>
    <lineage>
        <taxon>Bacteria</taxon>
        <taxon>Pseudomonadati</taxon>
        <taxon>Bacteroidota</taxon>
        <taxon>Bacteroidia</taxon>
        <taxon>Bacteroidales</taxon>
        <taxon>Bacteroidaceae</taxon>
        <taxon>Bacteroides</taxon>
    </lineage>
</organism>
<dbReference type="Gene3D" id="3.90.550.10">
    <property type="entry name" value="Spore Coat Polysaccharide Biosynthesis Protein SpsA, Chain A"/>
    <property type="match status" value="1"/>
</dbReference>
<sequence length="37" mass="3986">MQAIILAAGMGKRLGDLTRNNTKCMVKVNGVALIDRL</sequence>
<dbReference type="AlphaFoldDB" id="A0A015UL12"/>
<accession>A0A015UL12</accession>
<dbReference type="SUPFAM" id="SSF53448">
    <property type="entry name" value="Nucleotide-diphospho-sugar transferases"/>
    <property type="match status" value="1"/>
</dbReference>
<protein>
    <submittedName>
        <fullName evidence="2">Nucleotidyl transferase family protein</fullName>
    </submittedName>
</protein>
<dbReference type="InterPro" id="IPR005835">
    <property type="entry name" value="NTP_transferase_dom"/>
</dbReference>